<dbReference type="RefSeq" id="WP_269965555.1">
    <property type="nucleotide sequence ID" value="NZ_JAKMUS010000008.1"/>
</dbReference>
<dbReference type="AlphaFoldDB" id="A0A9X3LTU0"/>
<protein>
    <submittedName>
        <fullName evidence="1">DUF5318 domain-containing protein</fullName>
    </submittedName>
</protein>
<dbReference type="EMBL" id="JAKMUS010000008">
    <property type="protein sequence ID" value="MCZ9294132.1"/>
    <property type="molecule type" value="Genomic_DNA"/>
</dbReference>
<name>A0A9X3LTU0_9CORY</name>
<sequence>MFRLSAEVSHEWERRTTLRDYHAGHIPKEELCDADFLLKAAAEHHGTDSARPCPICEGVMQDVLWIYGDNLGRRSGTARSEAEIDEITGQVGPITVHRVEVCRRCGWNHLLTEARAEPVPD</sequence>
<dbReference type="InterPro" id="IPR035169">
    <property type="entry name" value="DUF5318"/>
</dbReference>
<accession>A0A9X3LTU0</accession>
<proteinExistence type="predicted"/>
<gene>
    <name evidence="1" type="ORF">L8U60_06490</name>
</gene>
<evidence type="ECO:0000313" key="1">
    <source>
        <dbReference type="EMBL" id="MCZ9294132.1"/>
    </source>
</evidence>
<keyword evidence="2" id="KW-1185">Reference proteome</keyword>
<reference evidence="1" key="1">
    <citation type="submission" date="2022-02" db="EMBL/GenBank/DDBJ databases">
        <title>Corynebacterium sp. from urogenital microbiome.</title>
        <authorList>
            <person name="Cappelli E.A."/>
            <person name="Ribeiro T.G."/>
            <person name="Peixe L."/>
        </authorList>
    </citation>
    <scope>NUCLEOTIDE SEQUENCE</scope>
    <source>
        <strain evidence="1">C8Ua_172</strain>
    </source>
</reference>
<dbReference type="Proteomes" id="UP001146468">
    <property type="component" value="Unassembled WGS sequence"/>
</dbReference>
<organism evidence="1 2">
    <name type="scientific">Corynebacterium meitnerae</name>
    <dbReference type="NCBI Taxonomy" id="2913498"/>
    <lineage>
        <taxon>Bacteria</taxon>
        <taxon>Bacillati</taxon>
        <taxon>Actinomycetota</taxon>
        <taxon>Actinomycetes</taxon>
        <taxon>Mycobacteriales</taxon>
        <taxon>Corynebacteriaceae</taxon>
        <taxon>Corynebacterium</taxon>
    </lineage>
</organism>
<comment type="caution">
    <text evidence="1">The sequence shown here is derived from an EMBL/GenBank/DDBJ whole genome shotgun (WGS) entry which is preliminary data.</text>
</comment>
<evidence type="ECO:0000313" key="2">
    <source>
        <dbReference type="Proteomes" id="UP001146468"/>
    </source>
</evidence>
<dbReference type="Pfam" id="PF17249">
    <property type="entry name" value="DUF5318"/>
    <property type="match status" value="1"/>
</dbReference>